<dbReference type="SUPFAM" id="SSF50249">
    <property type="entry name" value="Nucleic acid-binding proteins"/>
    <property type="match status" value="1"/>
</dbReference>
<dbReference type="AlphaFoldDB" id="A0A2H0WTX6"/>
<dbReference type="GO" id="GO:0006281">
    <property type="term" value="P:DNA repair"/>
    <property type="evidence" value="ECO:0007669"/>
    <property type="project" value="UniProtKB-UniRule"/>
</dbReference>
<comment type="subcellular location">
    <subcellularLocation>
        <location evidence="6">Cytoplasm</location>
    </subcellularLocation>
</comment>
<keyword evidence="5 6" id="KW-0234">DNA repair</keyword>
<dbReference type="InterPro" id="IPR010994">
    <property type="entry name" value="RuvA_2-like"/>
</dbReference>
<comment type="caution">
    <text evidence="8">The sequence shown here is derived from an EMBL/GenBank/DDBJ whole genome shotgun (WGS) entry which is preliminary data.</text>
</comment>
<dbReference type="CDD" id="cd14332">
    <property type="entry name" value="UBA_RuvA_C"/>
    <property type="match status" value="1"/>
</dbReference>
<dbReference type="Gene3D" id="2.40.50.140">
    <property type="entry name" value="Nucleic acid-binding proteins"/>
    <property type="match status" value="1"/>
</dbReference>
<dbReference type="Pfam" id="PF14520">
    <property type="entry name" value="HHH_5"/>
    <property type="match status" value="1"/>
</dbReference>
<dbReference type="InterPro" id="IPR036279">
    <property type="entry name" value="5-3_exonuclease_C_sf"/>
</dbReference>
<dbReference type="NCBIfam" id="TIGR00084">
    <property type="entry name" value="ruvA"/>
    <property type="match status" value="1"/>
</dbReference>
<dbReference type="Pfam" id="PF07499">
    <property type="entry name" value="RuvA_C"/>
    <property type="match status" value="1"/>
</dbReference>
<dbReference type="GO" id="GO:0009379">
    <property type="term" value="C:Holliday junction helicase complex"/>
    <property type="evidence" value="ECO:0007669"/>
    <property type="project" value="InterPro"/>
</dbReference>
<sequence length="190" mass="20989">MISSLTGIVNYKEGQVVELLVGDISFSVWIPLALVARLELGEKITLFTNLVVGEKLLELYGFGNRGDISIFKMLISVAGVGPKTALMIFNQKSGEEIKEAIDKADVDFFLGVKGIGKKTAQRLIVDLRSVLDRIKLQEKKKVRERAGIVYDALLQLGFSQQEIDLVIPKLPKTGSDEEKISQALKLLSEK</sequence>
<keyword evidence="3 6" id="KW-0238">DNA-binding</keyword>
<evidence type="ECO:0000313" key="9">
    <source>
        <dbReference type="Proteomes" id="UP000231282"/>
    </source>
</evidence>
<dbReference type="SUPFAM" id="SSF47781">
    <property type="entry name" value="RuvA domain 2-like"/>
    <property type="match status" value="1"/>
</dbReference>
<evidence type="ECO:0000256" key="3">
    <source>
        <dbReference type="ARBA" id="ARBA00023125"/>
    </source>
</evidence>
<dbReference type="HAMAP" id="MF_00031">
    <property type="entry name" value="DNA_HJ_migration_RuvA"/>
    <property type="match status" value="1"/>
</dbReference>
<dbReference type="GO" id="GO:0006310">
    <property type="term" value="P:DNA recombination"/>
    <property type="evidence" value="ECO:0007669"/>
    <property type="project" value="UniProtKB-UniRule"/>
</dbReference>
<dbReference type="GO" id="GO:0000400">
    <property type="term" value="F:four-way junction DNA binding"/>
    <property type="evidence" value="ECO:0007669"/>
    <property type="project" value="UniProtKB-UniRule"/>
</dbReference>
<dbReference type="GO" id="GO:0005524">
    <property type="term" value="F:ATP binding"/>
    <property type="evidence" value="ECO:0007669"/>
    <property type="project" value="InterPro"/>
</dbReference>
<evidence type="ECO:0000259" key="7">
    <source>
        <dbReference type="SMART" id="SM00278"/>
    </source>
</evidence>
<dbReference type="InterPro" id="IPR013849">
    <property type="entry name" value="DNA_helicase_Holl-junc_RuvA_I"/>
</dbReference>
<feature type="domain" description="Helix-hairpin-helix DNA-binding motif class 1" evidence="7">
    <location>
        <begin position="72"/>
        <end position="91"/>
    </location>
</feature>
<evidence type="ECO:0000256" key="1">
    <source>
        <dbReference type="ARBA" id="ARBA00022490"/>
    </source>
</evidence>
<dbReference type="SMART" id="SM00278">
    <property type="entry name" value="HhH1"/>
    <property type="match status" value="2"/>
</dbReference>
<protein>
    <recommendedName>
        <fullName evidence="6">Holliday junction branch migration complex subunit RuvA</fullName>
    </recommendedName>
</protein>
<evidence type="ECO:0000313" key="8">
    <source>
        <dbReference type="EMBL" id="PIS15398.1"/>
    </source>
</evidence>
<dbReference type="InterPro" id="IPR012340">
    <property type="entry name" value="NA-bd_OB-fold"/>
</dbReference>
<keyword evidence="2 6" id="KW-0227">DNA damage</keyword>
<evidence type="ECO:0000256" key="5">
    <source>
        <dbReference type="ARBA" id="ARBA00023204"/>
    </source>
</evidence>
<proteinExistence type="inferred from homology"/>
<dbReference type="InterPro" id="IPR000085">
    <property type="entry name" value="RuvA"/>
</dbReference>
<comment type="domain">
    <text evidence="6">Has three domains with a flexible linker between the domains II and III and assumes an 'L' shape. Domain III is highly mobile and contacts RuvB.</text>
</comment>
<evidence type="ECO:0000256" key="2">
    <source>
        <dbReference type="ARBA" id="ARBA00022763"/>
    </source>
</evidence>
<dbReference type="GO" id="GO:0048476">
    <property type="term" value="C:Holliday junction resolvase complex"/>
    <property type="evidence" value="ECO:0007669"/>
    <property type="project" value="UniProtKB-UniRule"/>
</dbReference>
<dbReference type="Gene3D" id="1.10.150.20">
    <property type="entry name" value="5' to 3' exonuclease, C-terminal subdomain"/>
    <property type="match status" value="1"/>
</dbReference>
<evidence type="ECO:0000256" key="6">
    <source>
        <dbReference type="HAMAP-Rule" id="MF_00031"/>
    </source>
</evidence>
<dbReference type="EMBL" id="PEZH01000004">
    <property type="protein sequence ID" value="PIS15398.1"/>
    <property type="molecule type" value="Genomic_DNA"/>
</dbReference>
<evidence type="ECO:0000256" key="4">
    <source>
        <dbReference type="ARBA" id="ARBA00023172"/>
    </source>
</evidence>
<comment type="subunit">
    <text evidence="6">Homotetramer. Forms an RuvA(8)-RuvB(12)-Holliday junction (HJ) complex. HJ DNA is sandwiched between 2 RuvA tetramers; dsDNA enters through RuvA and exits via RuvB. An RuvB hexamer assembles on each DNA strand where it exits the tetramer. Each RuvB hexamer is contacted by two RuvA subunits (via domain III) on 2 adjacent RuvB subunits; this complex drives branch migration. In the full resolvosome a probable DNA-RuvA(4)-RuvB(12)-RuvC(2) complex forms which resolves the HJ.</text>
</comment>
<dbReference type="Pfam" id="PF01330">
    <property type="entry name" value="RuvA_N"/>
    <property type="match status" value="1"/>
</dbReference>
<comment type="similarity">
    <text evidence="6">Belongs to the RuvA family.</text>
</comment>
<accession>A0A2H0WTX6</accession>
<dbReference type="GO" id="GO:0005737">
    <property type="term" value="C:cytoplasm"/>
    <property type="evidence" value="ECO:0007669"/>
    <property type="project" value="UniProtKB-SubCell"/>
</dbReference>
<gene>
    <name evidence="6 8" type="primary">ruvA</name>
    <name evidence="8" type="ORF">COT63_00160</name>
</gene>
<keyword evidence="4 6" id="KW-0233">DNA recombination</keyword>
<feature type="region of interest" description="Domain III" evidence="6">
    <location>
        <begin position="148"/>
        <end position="190"/>
    </location>
</feature>
<dbReference type="InterPro" id="IPR003583">
    <property type="entry name" value="Hlx-hairpin-Hlx_DNA-bd_motif"/>
</dbReference>
<dbReference type="InterPro" id="IPR011114">
    <property type="entry name" value="RuvA_C"/>
</dbReference>
<dbReference type="SUPFAM" id="SSF47807">
    <property type="entry name" value="5' to 3' exonuclease, C-terminal subdomain"/>
    <property type="match status" value="1"/>
</dbReference>
<name>A0A2H0WTX6_9BACT</name>
<dbReference type="GO" id="GO:0009378">
    <property type="term" value="F:four-way junction helicase activity"/>
    <property type="evidence" value="ECO:0007669"/>
    <property type="project" value="InterPro"/>
</dbReference>
<feature type="domain" description="Helix-hairpin-helix DNA-binding motif class 1" evidence="7">
    <location>
        <begin position="107"/>
        <end position="126"/>
    </location>
</feature>
<keyword evidence="1 6" id="KW-0963">Cytoplasm</keyword>
<reference evidence="9" key="1">
    <citation type="submission" date="2017-09" db="EMBL/GenBank/DDBJ databases">
        <title>Depth-based differentiation of microbial function through sediment-hosted aquifers and enrichment of novel symbionts in the deep terrestrial subsurface.</title>
        <authorList>
            <person name="Probst A.J."/>
            <person name="Ladd B."/>
            <person name="Jarett J.K."/>
            <person name="Geller-Mcgrath D.E."/>
            <person name="Sieber C.M.K."/>
            <person name="Emerson J.B."/>
            <person name="Anantharaman K."/>
            <person name="Thomas B.C."/>
            <person name="Malmstrom R."/>
            <person name="Stieglmeier M."/>
            <person name="Klingl A."/>
            <person name="Woyke T."/>
            <person name="Ryan C.M."/>
            <person name="Banfield J.F."/>
        </authorList>
    </citation>
    <scope>NUCLEOTIDE SEQUENCE [LARGE SCALE GENOMIC DNA]</scope>
</reference>
<comment type="caution">
    <text evidence="6">Lacks conserved residue(s) required for the propagation of feature annotation.</text>
</comment>
<dbReference type="Proteomes" id="UP000231282">
    <property type="component" value="Unassembled WGS sequence"/>
</dbReference>
<comment type="function">
    <text evidence="6">The RuvA-RuvB-RuvC complex processes Holliday junction (HJ) DNA during genetic recombination and DNA repair, while the RuvA-RuvB complex plays an important role in the rescue of blocked DNA replication forks via replication fork reversal (RFR). RuvA specifically binds to HJ cruciform DNA, conferring on it an open structure. The RuvB hexamer acts as an ATP-dependent pump, pulling dsDNA into and through the RuvAB complex. HJ branch migration allows RuvC to scan DNA until it finds its consensus sequence, where it cleaves and resolves the cruciform DNA.</text>
</comment>
<organism evidence="8 9">
    <name type="scientific">Candidatus Shapirobacteria bacterium CG09_land_8_20_14_0_10_38_17</name>
    <dbReference type="NCBI Taxonomy" id="1974884"/>
    <lineage>
        <taxon>Bacteria</taxon>
        <taxon>Candidatus Shapironibacteriota</taxon>
    </lineage>
</organism>